<dbReference type="OrthoDB" id="10255632at2759"/>
<dbReference type="OMA" id="RREMQYC"/>
<evidence type="ECO:0000313" key="8">
    <source>
        <dbReference type="EMBL" id="SAM05502.1"/>
    </source>
</evidence>
<dbReference type="GO" id="GO:0005634">
    <property type="term" value="C:nucleus"/>
    <property type="evidence" value="ECO:0007669"/>
    <property type="project" value="InterPro"/>
</dbReference>
<keyword evidence="9" id="KW-1185">Reference proteome</keyword>
<evidence type="ECO:0000259" key="7">
    <source>
        <dbReference type="PROSITE" id="PS51700"/>
    </source>
</evidence>
<dbReference type="InterPro" id="IPR005314">
    <property type="entry name" value="Peptidase_C50"/>
</dbReference>
<dbReference type="PROSITE" id="PS51700">
    <property type="entry name" value="SEPARIN"/>
    <property type="match status" value="1"/>
</dbReference>
<feature type="compositionally biased region" description="Low complexity" evidence="6">
    <location>
        <begin position="206"/>
        <end position="215"/>
    </location>
</feature>
<dbReference type="EC" id="3.4.22.49" evidence="2"/>
<dbReference type="FunCoup" id="A0A163TJX5">
    <property type="interactions" value="120"/>
</dbReference>
<reference evidence="8" key="1">
    <citation type="submission" date="2016-04" db="EMBL/GenBank/DDBJ databases">
        <authorList>
            <person name="Evans L.H."/>
            <person name="Alamgir A."/>
            <person name="Owens N."/>
            <person name="Weber N.D."/>
            <person name="Virtaneva K."/>
            <person name="Barbian K."/>
            <person name="Babar A."/>
            <person name="Rosenke K."/>
        </authorList>
    </citation>
    <scope>NUCLEOTIDE SEQUENCE [LARGE SCALE GENOMIC DNA]</scope>
    <source>
        <strain evidence="8">CBS 101.48</strain>
    </source>
</reference>
<dbReference type="InterPro" id="IPR030397">
    <property type="entry name" value="SEPARIN_core_dom"/>
</dbReference>
<feature type="domain" description="Peptidase C50" evidence="7">
    <location>
        <begin position="1844"/>
        <end position="1939"/>
    </location>
</feature>
<dbReference type="GO" id="GO:0072686">
    <property type="term" value="C:mitotic spindle"/>
    <property type="evidence" value="ECO:0007669"/>
    <property type="project" value="TreeGrafter"/>
</dbReference>
<evidence type="ECO:0000256" key="3">
    <source>
        <dbReference type="ARBA" id="ARBA00022801"/>
    </source>
</evidence>
<dbReference type="InterPro" id="IPR019734">
    <property type="entry name" value="TPR_rpt"/>
</dbReference>
<evidence type="ECO:0000256" key="4">
    <source>
        <dbReference type="ARBA" id="ARBA00022829"/>
    </source>
</evidence>
<dbReference type="Gene3D" id="1.25.40.10">
    <property type="entry name" value="Tetratricopeptide repeat domain"/>
    <property type="match status" value="1"/>
</dbReference>
<evidence type="ECO:0000256" key="6">
    <source>
        <dbReference type="SAM" id="MobiDB-lite"/>
    </source>
</evidence>
<feature type="region of interest" description="Disordered" evidence="6">
    <location>
        <begin position="197"/>
        <end position="234"/>
    </location>
</feature>
<dbReference type="PANTHER" id="PTHR12792:SF0">
    <property type="entry name" value="SEPARIN"/>
    <property type="match status" value="1"/>
</dbReference>
<dbReference type="PANTHER" id="PTHR12792">
    <property type="entry name" value="EXTRA SPINDLE POLES 1-RELATED"/>
    <property type="match status" value="1"/>
</dbReference>
<keyword evidence="4" id="KW-0159">Chromosome partition</keyword>
<dbReference type="GO" id="GO:0006508">
    <property type="term" value="P:proteolysis"/>
    <property type="evidence" value="ECO:0007669"/>
    <property type="project" value="InterPro"/>
</dbReference>
<accession>A0A163TJX5</accession>
<organism evidence="8">
    <name type="scientific">Absidia glauca</name>
    <name type="common">Pin mould</name>
    <dbReference type="NCBI Taxonomy" id="4829"/>
    <lineage>
        <taxon>Eukaryota</taxon>
        <taxon>Fungi</taxon>
        <taxon>Fungi incertae sedis</taxon>
        <taxon>Mucoromycota</taxon>
        <taxon>Mucoromycotina</taxon>
        <taxon>Mucoromycetes</taxon>
        <taxon>Mucorales</taxon>
        <taxon>Cunninghamellaceae</taxon>
        <taxon>Absidia</taxon>
    </lineage>
</organism>
<dbReference type="PROSITE" id="PS50005">
    <property type="entry name" value="TPR"/>
    <property type="match status" value="1"/>
</dbReference>
<gene>
    <name evidence="8" type="primary">ABSGL_11377.1 scaffold 12295</name>
</gene>
<dbReference type="Pfam" id="PF03568">
    <property type="entry name" value="Separin_C"/>
    <property type="match status" value="1"/>
</dbReference>
<evidence type="ECO:0000256" key="2">
    <source>
        <dbReference type="ARBA" id="ARBA00012489"/>
    </source>
</evidence>
<dbReference type="SUPFAM" id="SSF48452">
    <property type="entry name" value="TPR-like"/>
    <property type="match status" value="2"/>
</dbReference>
<dbReference type="Proteomes" id="UP000078561">
    <property type="component" value="Unassembled WGS sequence"/>
</dbReference>
<comment type="catalytic activity">
    <reaction evidence="1">
        <text>All bonds known to be hydrolyzed by this endopeptidase have arginine in P1 and an acidic residue in P4. P6 is often occupied by an acidic residue or by a hydroxy-amino-acid residue, the phosphorylation of which enhances cleavage.</text>
        <dbReference type="EC" id="3.4.22.49"/>
    </reaction>
</comment>
<dbReference type="GO" id="GO:0044732">
    <property type="term" value="C:mitotic spindle pole body"/>
    <property type="evidence" value="ECO:0007669"/>
    <property type="project" value="TreeGrafter"/>
</dbReference>
<dbReference type="GO" id="GO:0051307">
    <property type="term" value="P:meiotic chromosome separation"/>
    <property type="evidence" value="ECO:0007669"/>
    <property type="project" value="TreeGrafter"/>
</dbReference>
<dbReference type="STRING" id="4829.A0A163TJX5"/>
<feature type="region of interest" description="Disordered" evidence="6">
    <location>
        <begin position="990"/>
        <end position="1016"/>
    </location>
</feature>
<evidence type="ECO:0000256" key="1">
    <source>
        <dbReference type="ARBA" id="ARBA00000451"/>
    </source>
</evidence>
<dbReference type="EMBL" id="LT554468">
    <property type="protein sequence ID" value="SAM05502.1"/>
    <property type="molecule type" value="Genomic_DNA"/>
</dbReference>
<name>A0A163TJX5_ABSGL</name>
<sequence length="2032" mass="229826">MPPSSNTLLSSLKDFQTCNDALAACVKQTILEPFQPDLSQLDPTKRRGQPQQAPPTRQEFKDNAKKLAPLAMRIVNQNIDSLKRFKEWRNENNYNRSNPESARRLNTIKHCLIDTSFYATAALKHMRAYATLKQWDIEKTTSNLIGKLVDIGESARALDELRKFRLLLASQERIQLDKNLALDLTTGVFATTATPLAQSQPRSFGQSTKSKTQSSSPPPPGLGSPRNKGVLTETPNQQGSLVGVSLGPSSDAVVLVGGRPSSMTSWEEEMIVKYADLFTFPLDTTINDRSMILLVLAYQMSAIRSWCDINDGILIKYLSILVDRPGNFIDWCKHLMTLDAVLAKKQFDLLYRHLMKTVKRPVVFDDPFQSVSIQALALRSAAYTDMISLRSLCEQFVNIGVNYEKSTSQDTDINALFMDINTNIQSFATIMQKKSVSSNSYTVSALMKLSKTLNAFRHSSNRLWEIVQRQHQTSSNINDDLTDAPSPEPSLNNWDNHIETMAETLQQCSSLVPFNLAMVKKMGCTTSESKSTVSPTNMMLTFVDIMILLAKIHYNAKDENTYYHAYDYLANAEQLCSDHGYSAGFRWISATYYTLGAEMVALNSLVSAIYPLRKACSLLEKDSQRMCSDAGKLQLAKRYEVFGTCCQKNGDFEGAANAYRMALRRLPPTSIEQFATGADHMTVPKMVEQQPFVPKLMDRFIRSSFNDHEQKILASEFMDLSLLTPIQKCVLYECEFKVLLVLSLRLNAFKEQNVLVGSLLHHYTAERYPIRRARTLLVKVRMIHANGLASDPSIRAAIDLVLEAQDLLQYKNFGSDTNLLTYRRHYLALTFSWLGILRRELGDMSPKPFVMALQSWGKILKKVYPLSSSYPTLKEDLEQVYREVDDLDSLYDHLRLLADLFNLVGLSTLHLNTMRLLLKLNNGLREAAVDHVSDAVIITVDIARLYGDLGYSGKAGLEFSKVKTILDKHRCSGQAEVHYLIQYSQHLSTTGDHEQSQDAFNAARPTWEKEEEAQPTNKLMRSMKQHALKSFMISDCHLARSAISLYKESLDTAIMDATSSYQVLSEFLRSIKKRTKVNPNDNIFLVDNKPNARKAPDQPSIAASDLLFKEYQWTVAMKLGACYQRLAFLHMTRGTWRDAQYYLLQGRQLAERIKSNAMVYQFLLLLSDSYLRTDQFDKAKSYLEIAFEIQPKGPTYLREESQMRLAVANMDASKNYLDAALESYTTVDRLLQQMMDPVYIVALEKLSESDIHFEEQIALAREAQLSETGWQDNAHYECQSLQTIQGENASLTALAMARNGALDDAVRLLQRYEEHGAMLTKEVGQDLLKATSAHIRLMMAKDEFLKQSNMPSGGTNVLALPSLGLSSQRGAPMINRSRTAHIRRLIRDTVAQALDRILATHRKCARNEGVSFVGRLCSAAGSAMFLKNQASIGQSILVNNYAALSGFYLEMAKSIGLRREMQYCLDQKLMIHLPSMSGTLTWPKPIIDQNDLDTEMENNNDGKTKRSLLSDRTRTHLMNLRHVYQQEHDLDDAEFQNYFIDILPAHWTVCSISLDIDLQEMYVAQYRAGEPPLVVKLPLNRADERRRRRHPSGANCGITYEQAFTEFEDIIQHSDETIQSNKATLLKKEIEDWWITRSLLDTRMKKLLEQMERSWIGGFKGLFSANHQVYPKGVDSFRQTLKTILMENVYGSSPATNKRALDTSDRILHMILCLGPTPSDQDVEDVVYFLLTCFESHEITIDHSTTFIDTIVSQVKHAIIEYHTHAKQAGIDTTRRLANEHLILIPDKHTQQFPLESLPHLRPHSVSRLPCISFLRDRILLATQKNTKTIDDAQPTWNEITIDASRTYYVLNPSGDLKYTQSKFENVFSSMHTWEGVTQKKISDVECRSIFMQKDLYMYFGHSAGQSMISGQLVRKLPRCPVALLMGCSSGVLQSHGEFDPHGYVVNYLLAGSPAVAANLWDVTDKSIDQVSKRMMEKWGLFDGAADSTEIQKSDATLSLVDALVLSRDECQLPYLIGASTVVYGVPVYVKQ</sequence>
<feature type="region of interest" description="Disordered" evidence="6">
    <location>
        <begin position="36"/>
        <end position="62"/>
    </location>
</feature>
<keyword evidence="5" id="KW-0802">TPR repeat</keyword>
<dbReference type="InterPro" id="IPR011990">
    <property type="entry name" value="TPR-like_helical_dom_sf"/>
</dbReference>
<keyword evidence="3" id="KW-0378">Hydrolase</keyword>
<evidence type="ECO:0000313" key="9">
    <source>
        <dbReference type="Proteomes" id="UP000078561"/>
    </source>
</evidence>
<feature type="repeat" description="TPR" evidence="5">
    <location>
        <begin position="1160"/>
        <end position="1193"/>
    </location>
</feature>
<evidence type="ECO:0000256" key="5">
    <source>
        <dbReference type="PROSITE-ProRule" id="PRU00339"/>
    </source>
</evidence>
<protein>
    <recommendedName>
        <fullName evidence="2">separase</fullName>
        <ecNumber evidence="2">3.4.22.49</ecNumber>
    </recommendedName>
</protein>
<dbReference type="GO" id="GO:0005737">
    <property type="term" value="C:cytoplasm"/>
    <property type="evidence" value="ECO:0007669"/>
    <property type="project" value="TreeGrafter"/>
</dbReference>
<dbReference type="InParanoid" id="A0A163TJX5"/>
<dbReference type="GO" id="GO:0004197">
    <property type="term" value="F:cysteine-type endopeptidase activity"/>
    <property type="evidence" value="ECO:0007669"/>
    <property type="project" value="InterPro"/>
</dbReference>
<proteinExistence type="predicted"/>